<protein>
    <recommendedName>
        <fullName evidence="7">Cyclin-like domain-containing protein</fullName>
    </recommendedName>
</protein>
<dbReference type="InterPro" id="IPR006671">
    <property type="entry name" value="Cyclin_N"/>
</dbReference>
<feature type="region of interest" description="Disordered" evidence="6">
    <location>
        <begin position="312"/>
        <end position="349"/>
    </location>
</feature>
<dbReference type="InterPro" id="IPR013763">
    <property type="entry name" value="Cyclin-like_dom"/>
</dbReference>
<dbReference type="InterPro" id="IPR048258">
    <property type="entry name" value="Cyclins_cyclin-box"/>
</dbReference>
<name>A0A921ZZV5_CARIL</name>
<feature type="compositionally biased region" description="Basic and acidic residues" evidence="6">
    <location>
        <begin position="320"/>
        <end position="330"/>
    </location>
</feature>
<dbReference type="GO" id="GO:0051301">
    <property type="term" value="P:cell division"/>
    <property type="evidence" value="ECO:0007669"/>
    <property type="project" value="UniProtKB-KW"/>
</dbReference>
<evidence type="ECO:0000256" key="4">
    <source>
        <dbReference type="ARBA" id="ARBA00023306"/>
    </source>
</evidence>
<keyword evidence="3 5" id="KW-0195">Cyclin</keyword>
<reference evidence="8" key="1">
    <citation type="submission" date="2021-01" db="EMBL/GenBank/DDBJ databases">
        <authorList>
            <person name="Lovell J.T."/>
            <person name="Bentley N."/>
            <person name="Bhattarai G."/>
            <person name="Jenkins J.W."/>
            <person name="Sreedasyam A."/>
            <person name="Alarcon Y."/>
            <person name="Bock C."/>
            <person name="Boston L."/>
            <person name="Carlson J."/>
            <person name="Cervantes K."/>
            <person name="Clermont K."/>
            <person name="Krom N."/>
            <person name="Kubenka K."/>
            <person name="Mamidi S."/>
            <person name="Mattison C."/>
            <person name="Monteros M."/>
            <person name="Pisani C."/>
            <person name="Plott C."/>
            <person name="Rajasekar S."/>
            <person name="Rhein H.S."/>
            <person name="Rohla C."/>
            <person name="Song M."/>
            <person name="Hilaire R.S."/>
            <person name="Shu S."/>
            <person name="Wells L."/>
            <person name="Wang X."/>
            <person name="Webber J."/>
            <person name="Heerema R.J."/>
            <person name="Klein P."/>
            <person name="Conner P."/>
            <person name="Grauke L."/>
            <person name="Grimwood J."/>
            <person name="Schmutz J."/>
            <person name="Randall J.J."/>
        </authorList>
    </citation>
    <scope>NUCLEOTIDE SEQUENCE</scope>
    <source>
        <tissue evidence="8">Leaf</tissue>
    </source>
</reference>
<gene>
    <name evidence="8" type="ORF">I3842_16G036800</name>
</gene>
<accession>A0A921ZZV5</accession>
<comment type="caution">
    <text evidence="8">The sequence shown here is derived from an EMBL/GenBank/DDBJ whole genome shotgun (WGS) entry which is preliminary data.</text>
</comment>
<dbReference type="InterPro" id="IPR039361">
    <property type="entry name" value="Cyclin"/>
</dbReference>
<feature type="compositionally biased region" description="Polar residues" evidence="6">
    <location>
        <begin position="333"/>
        <end position="349"/>
    </location>
</feature>
<evidence type="ECO:0000313" key="8">
    <source>
        <dbReference type="EMBL" id="KAG6672034.1"/>
    </source>
</evidence>
<dbReference type="PANTHER" id="PTHR10177">
    <property type="entry name" value="CYCLINS"/>
    <property type="match status" value="1"/>
</dbReference>
<evidence type="ECO:0000256" key="2">
    <source>
        <dbReference type="ARBA" id="ARBA00022618"/>
    </source>
</evidence>
<organism evidence="8 9">
    <name type="scientific">Carya illinoinensis</name>
    <name type="common">Pecan</name>
    <dbReference type="NCBI Taxonomy" id="32201"/>
    <lineage>
        <taxon>Eukaryota</taxon>
        <taxon>Viridiplantae</taxon>
        <taxon>Streptophyta</taxon>
        <taxon>Embryophyta</taxon>
        <taxon>Tracheophyta</taxon>
        <taxon>Spermatophyta</taxon>
        <taxon>Magnoliopsida</taxon>
        <taxon>eudicotyledons</taxon>
        <taxon>Gunneridae</taxon>
        <taxon>Pentapetalae</taxon>
        <taxon>rosids</taxon>
        <taxon>fabids</taxon>
        <taxon>Fagales</taxon>
        <taxon>Juglandaceae</taxon>
        <taxon>Carya</taxon>
    </lineage>
</organism>
<dbReference type="Pfam" id="PF00134">
    <property type="entry name" value="Cyclin_N"/>
    <property type="match status" value="1"/>
</dbReference>
<evidence type="ECO:0000256" key="1">
    <source>
        <dbReference type="ARBA" id="ARBA00009065"/>
    </source>
</evidence>
<evidence type="ECO:0000313" key="9">
    <source>
        <dbReference type="Proteomes" id="UP000811246"/>
    </source>
</evidence>
<dbReference type="AlphaFoldDB" id="A0A921ZZV5"/>
<feature type="domain" description="Cyclin-like" evidence="7">
    <location>
        <begin position="111"/>
        <end position="199"/>
    </location>
</feature>
<evidence type="ECO:0000256" key="6">
    <source>
        <dbReference type="SAM" id="MobiDB-lite"/>
    </source>
</evidence>
<sequence length="349" mass="39361">MAPNHEDQSNAHQHSRQTQVLDALYCSEEHWEGEVGEVCFHGEDEVEDNFYGVNTDIEPNRFPLISLDQQETFRDDGQLVSLLSKELQNDQLFENLKNDPYLAGTRAEAVEWMLKVNAHYSFSVLTAILAVNYLDRFLSSFRSQAGKPWMIQLAAVACLSLAAKVEETQVLLLLELQGEDTRYVFEAKTIKRMEMLVLSTLQWKMNPVTPLSFLDYFIRRLGLKGHLCWEFLWSVEPCLLVEYQNQLLGILGIDKEKIDNCCELISELASGGYCNQSNKRKFGSIPGSPKGVMDVSFSSDSSNDSWAVAAPSVVSSPEPLSKKSRADPDQLPRTLNHQSADFFSIPHSS</sequence>
<evidence type="ECO:0000256" key="3">
    <source>
        <dbReference type="ARBA" id="ARBA00023127"/>
    </source>
</evidence>
<dbReference type="FunFam" id="1.10.472.10:FF:000060">
    <property type="entry name" value="D6-type cyclin"/>
    <property type="match status" value="1"/>
</dbReference>
<dbReference type="Proteomes" id="UP000811246">
    <property type="component" value="Chromosome 16"/>
</dbReference>
<evidence type="ECO:0000256" key="5">
    <source>
        <dbReference type="RuleBase" id="RU000383"/>
    </source>
</evidence>
<dbReference type="EMBL" id="CM031840">
    <property type="protein sequence ID" value="KAG6672034.1"/>
    <property type="molecule type" value="Genomic_DNA"/>
</dbReference>
<dbReference type="CDD" id="cd20543">
    <property type="entry name" value="CYCLIN_AtCycD-like_rpt1"/>
    <property type="match status" value="1"/>
</dbReference>
<keyword evidence="2" id="KW-0132">Cell division</keyword>
<dbReference type="SMART" id="SM00385">
    <property type="entry name" value="CYCLIN"/>
    <property type="match status" value="1"/>
</dbReference>
<proteinExistence type="inferred from homology"/>
<comment type="similarity">
    <text evidence="1">Belongs to the cyclin family. Cyclin D subfamily.</text>
</comment>
<evidence type="ECO:0000259" key="7">
    <source>
        <dbReference type="SMART" id="SM00385"/>
    </source>
</evidence>
<keyword evidence="4" id="KW-0131">Cell cycle</keyword>
<dbReference type="PROSITE" id="PS00292">
    <property type="entry name" value="CYCLINS"/>
    <property type="match status" value="1"/>
</dbReference>